<gene>
    <name evidence="1" type="ORF">BDM02DRAFT_3191145</name>
</gene>
<evidence type="ECO:0000313" key="1">
    <source>
        <dbReference type="EMBL" id="KAF9643844.1"/>
    </source>
</evidence>
<reference evidence="1" key="1">
    <citation type="submission" date="2019-10" db="EMBL/GenBank/DDBJ databases">
        <authorList>
            <consortium name="DOE Joint Genome Institute"/>
            <person name="Kuo A."/>
            <person name="Miyauchi S."/>
            <person name="Kiss E."/>
            <person name="Drula E."/>
            <person name="Kohler A."/>
            <person name="Sanchez-Garcia M."/>
            <person name="Andreopoulos B."/>
            <person name="Barry K.W."/>
            <person name="Bonito G."/>
            <person name="Buee M."/>
            <person name="Carver A."/>
            <person name="Chen C."/>
            <person name="Cichocki N."/>
            <person name="Clum A."/>
            <person name="Culley D."/>
            <person name="Crous P.W."/>
            <person name="Fauchery L."/>
            <person name="Girlanda M."/>
            <person name="Hayes R."/>
            <person name="Keri Z."/>
            <person name="Labutti K."/>
            <person name="Lipzen A."/>
            <person name="Lombard V."/>
            <person name="Magnuson J."/>
            <person name="Maillard F."/>
            <person name="Morin E."/>
            <person name="Murat C."/>
            <person name="Nolan M."/>
            <person name="Ohm R."/>
            <person name="Pangilinan J."/>
            <person name="Pereira M."/>
            <person name="Perotto S."/>
            <person name="Peter M."/>
            <person name="Riley R."/>
            <person name="Sitrit Y."/>
            <person name="Stielow B."/>
            <person name="Szollosi G."/>
            <person name="Zifcakova L."/>
            <person name="Stursova M."/>
            <person name="Spatafora J.W."/>
            <person name="Tedersoo L."/>
            <person name="Vaario L.-M."/>
            <person name="Yamada A."/>
            <person name="Yan M."/>
            <person name="Wang P."/>
            <person name="Xu J."/>
            <person name="Bruns T."/>
            <person name="Baldrian P."/>
            <person name="Vilgalys R."/>
            <person name="Henrissat B."/>
            <person name="Grigoriev I.V."/>
            <person name="Hibbett D."/>
            <person name="Nagy L.G."/>
            <person name="Martin F.M."/>
        </authorList>
    </citation>
    <scope>NUCLEOTIDE SEQUENCE</scope>
    <source>
        <strain evidence="1">P2</strain>
    </source>
</reference>
<evidence type="ECO:0000313" key="2">
    <source>
        <dbReference type="Proteomes" id="UP000886501"/>
    </source>
</evidence>
<comment type="caution">
    <text evidence="1">The sequence shown here is derived from an EMBL/GenBank/DDBJ whole genome shotgun (WGS) entry which is preliminary data.</text>
</comment>
<protein>
    <submittedName>
        <fullName evidence="1">Mpp10 protein</fullName>
    </submittedName>
</protein>
<keyword evidence="2" id="KW-1185">Reference proteome</keyword>
<accession>A0ACB6Z2U7</accession>
<organism evidence="1 2">
    <name type="scientific">Thelephora ganbajun</name>
    <name type="common">Ganba fungus</name>
    <dbReference type="NCBI Taxonomy" id="370292"/>
    <lineage>
        <taxon>Eukaryota</taxon>
        <taxon>Fungi</taxon>
        <taxon>Dikarya</taxon>
        <taxon>Basidiomycota</taxon>
        <taxon>Agaricomycotina</taxon>
        <taxon>Agaricomycetes</taxon>
        <taxon>Thelephorales</taxon>
        <taxon>Thelephoraceae</taxon>
        <taxon>Thelephora</taxon>
    </lineage>
</organism>
<proteinExistence type="predicted"/>
<reference evidence="1" key="2">
    <citation type="journal article" date="2020" name="Nat. Commun.">
        <title>Large-scale genome sequencing of mycorrhizal fungi provides insights into the early evolution of symbiotic traits.</title>
        <authorList>
            <person name="Miyauchi S."/>
            <person name="Kiss E."/>
            <person name="Kuo A."/>
            <person name="Drula E."/>
            <person name="Kohler A."/>
            <person name="Sanchez-Garcia M."/>
            <person name="Morin E."/>
            <person name="Andreopoulos B."/>
            <person name="Barry K.W."/>
            <person name="Bonito G."/>
            <person name="Buee M."/>
            <person name="Carver A."/>
            <person name="Chen C."/>
            <person name="Cichocki N."/>
            <person name="Clum A."/>
            <person name="Culley D."/>
            <person name="Crous P.W."/>
            <person name="Fauchery L."/>
            <person name="Girlanda M."/>
            <person name="Hayes R.D."/>
            <person name="Keri Z."/>
            <person name="LaButti K."/>
            <person name="Lipzen A."/>
            <person name="Lombard V."/>
            <person name="Magnuson J."/>
            <person name="Maillard F."/>
            <person name="Murat C."/>
            <person name="Nolan M."/>
            <person name="Ohm R.A."/>
            <person name="Pangilinan J."/>
            <person name="Pereira M.F."/>
            <person name="Perotto S."/>
            <person name="Peter M."/>
            <person name="Pfister S."/>
            <person name="Riley R."/>
            <person name="Sitrit Y."/>
            <person name="Stielow J.B."/>
            <person name="Szollosi G."/>
            <person name="Zifcakova L."/>
            <person name="Stursova M."/>
            <person name="Spatafora J.W."/>
            <person name="Tedersoo L."/>
            <person name="Vaario L.M."/>
            <person name="Yamada A."/>
            <person name="Yan M."/>
            <person name="Wang P."/>
            <person name="Xu J."/>
            <person name="Bruns T."/>
            <person name="Baldrian P."/>
            <person name="Vilgalys R."/>
            <person name="Dunand C."/>
            <person name="Henrissat B."/>
            <person name="Grigoriev I.V."/>
            <person name="Hibbett D."/>
            <person name="Nagy L.G."/>
            <person name="Martin F.M."/>
        </authorList>
    </citation>
    <scope>NUCLEOTIDE SEQUENCE</scope>
    <source>
        <strain evidence="1">P2</strain>
    </source>
</reference>
<dbReference type="Proteomes" id="UP000886501">
    <property type="component" value="Unassembled WGS sequence"/>
</dbReference>
<sequence length="801" mass="88665">MSEDSDQEVVLPTVLSNLTNVIDSDSHNFASGSTDIQSAALNATKFLFDLGEHALAKRVAVSLVVDLGYLVLSWFNFPFSPVALVSETTSRPHISDLLSSLNPEEAPVTRSQTKALNGKRKRSPPKIAAFDQTPLTSLFIENAGPEQVWAQLELRAKGVCEMLSKALDGTLMVDEDVDMRLLNGVGGDEDEDEDEGGSARKKLRFEDLSQEDIKSLGVEPDVLKRLIEGMEVDEEGEEELDDKESEDEDDDGEEFGEEVTTLKDPEALDSPGPSRSSRLSRRFKSSAGSQLDDGFFDLASFNAETEETEAKHVSRGRLKSLNEDEDSESDEESIDYFAAIDGDPELDGGVDQTEPMYGDFFDPPPGMASKKSPVRAKAGKVRFHEEVKVKKIKAKGKGLPVNTPIFWEEAMDDDEGFEGFGDEDGILNGHVDPNPDYEEDSEGDDDEDDDMDEDEDEDDGDSEEDDREVDQKGRQAVERLKDDLFADEGSEEESEGGLTNHQKRAVALKEQIAALEAENVAPKKWTLAGEVSARNRPQNSLLEEDLDFERVMKPVPVVTEGAVQELEEMIKSRILANNYDDVVRRRPVDEKPFLPSKLIHLEDTRSAQSLAEVYEDEYSAALNGGIAGEDRNGKLRKEHEEVGKQWEKICAKLDALCNAHFTPKQASCLINYVLNDKFLQAFTITAESDYTSLESALPTSQTASTMLAPEEVLAPSSRAPRSRSEMTPAEKRAQRNKERKKQRRTREQLNKGVDAHSRVKGVKRQKEDALKSLVKTGKGVTVIGKKDKGLVSKRPKGNQGS</sequence>
<dbReference type="EMBL" id="MU118181">
    <property type="protein sequence ID" value="KAF9643844.1"/>
    <property type="molecule type" value="Genomic_DNA"/>
</dbReference>
<name>A0ACB6Z2U7_THEGA</name>